<keyword evidence="4 5" id="KW-0472">Membrane</keyword>
<organism evidence="8 9">
    <name type="scientific">Mycolicibacterium doricum</name>
    <dbReference type="NCBI Taxonomy" id="126673"/>
    <lineage>
        <taxon>Bacteria</taxon>
        <taxon>Bacillati</taxon>
        <taxon>Actinomycetota</taxon>
        <taxon>Actinomycetes</taxon>
        <taxon>Mycobacteriales</taxon>
        <taxon>Mycobacteriaceae</taxon>
        <taxon>Mycolicibacterium</taxon>
    </lineage>
</organism>
<evidence type="ECO:0000259" key="6">
    <source>
        <dbReference type="PROSITE" id="PS50850"/>
    </source>
</evidence>
<feature type="transmembrane region" description="Helical" evidence="5">
    <location>
        <begin position="284"/>
        <end position="302"/>
    </location>
</feature>
<dbReference type="Proteomes" id="UP000467201">
    <property type="component" value="Chromosome"/>
</dbReference>
<evidence type="ECO:0000256" key="5">
    <source>
        <dbReference type="SAM" id="Phobius"/>
    </source>
</evidence>
<dbReference type="OrthoDB" id="8628659at2"/>
<dbReference type="Gene3D" id="1.20.1250.20">
    <property type="entry name" value="MFS general substrate transporter like domains"/>
    <property type="match status" value="2"/>
</dbReference>
<feature type="domain" description="Major facilitator superfamily (MFS) profile" evidence="6">
    <location>
        <begin position="1"/>
        <end position="392"/>
    </location>
</feature>
<dbReference type="KEGG" id="mdr:MDOR_13040"/>
<feature type="transmembrane region" description="Helical" evidence="5">
    <location>
        <begin position="359"/>
        <end position="383"/>
    </location>
</feature>
<evidence type="ECO:0000313" key="7">
    <source>
        <dbReference type="EMBL" id="BBZ07135.1"/>
    </source>
</evidence>
<feature type="transmembrane region" description="Helical" evidence="5">
    <location>
        <begin position="48"/>
        <end position="72"/>
    </location>
</feature>
<name>A0A1X1TFY6_9MYCO</name>
<feature type="transmembrane region" description="Helical" evidence="5">
    <location>
        <begin position="144"/>
        <end position="161"/>
    </location>
</feature>
<dbReference type="InterPro" id="IPR052952">
    <property type="entry name" value="MFS-Transporter"/>
</dbReference>
<dbReference type="RefSeq" id="WP_085188946.1">
    <property type="nucleotide sequence ID" value="NZ_AP022605.1"/>
</dbReference>
<dbReference type="STRING" id="126673.AWC01_05835"/>
<dbReference type="PANTHER" id="PTHR23527">
    <property type="entry name" value="BLL3282 PROTEIN"/>
    <property type="match status" value="1"/>
</dbReference>
<feature type="transmembrane region" description="Helical" evidence="5">
    <location>
        <begin position="217"/>
        <end position="239"/>
    </location>
</feature>
<proteinExistence type="predicted"/>
<keyword evidence="2 5" id="KW-0812">Transmembrane</keyword>
<dbReference type="InterPro" id="IPR036259">
    <property type="entry name" value="MFS_trans_sf"/>
</dbReference>
<dbReference type="Proteomes" id="UP000193564">
    <property type="component" value="Unassembled WGS sequence"/>
</dbReference>
<dbReference type="AlphaFoldDB" id="A0A1X1TFY6"/>
<evidence type="ECO:0000313" key="9">
    <source>
        <dbReference type="Proteomes" id="UP000193564"/>
    </source>
</evidence>
<feature type="transmembrane region" description="Helical" evidence="5">
    <location>
        <begin position="167"/>
        <end position="189"/>
    </location>
</feature>
<dbReference type="PANTHER" id="PTHR23527:SF1">
    <property type="entry name" value="BLL3282 PROTEIN"/>
    <property type="match status" value="1"/>
</dbReference>
<protein>
    <submittedName>
        <fullName evidence="8">MFS transporter</fullName>
    </submittedName>
</protein>
<evidence type="ECO:0000313" key="10">
    <source>
        <dbReference type="Proteomes" id="UP000467201"/>
    </source>
</evidence>
<accession>A0A1X1TFY6</accession>
<keyword evidence="9" id="KW-1185">Reference proteome</keyword>
<sequence length="400" mass="40591">MAAQTIGTVRRWSMLALGVAATMCANVFVYGAAFLIPSLRAERGLDLALAGLMASMPSFGMVVTLIAWGYVVDRVGERFVLTVGSGLTAAAAFAAAAVDSLPAVGALLFLGGMAAAGSNSASGRLVVGWFAPHQRGLVMGIRQASVPLGVGLGALVIPTVAQSRGVAVALLFPAVVCAAAAIFCLVGVLDPPRPPRGEAAAEVLANPYRGDTVLWRIHALSVLLVVPQAVVWTFTLVWLMSERGWSAASAGALVTLAQILGAGGRVGAGYLSDRVGDRLRPIRWIAWAAAAVLALVALTDALGSPVSAALMVVASVMTVCDNGLAFTAIAEIAGPFWSGRALGAQNTSQHLASAASGPIFGGLIGAFGYPAAFAVLAVLPLLALPLVPAGPRTGIGPDRR</sequence>
<dbReference type="InterPro" id="IPR011701">
    <property type="entry name" value="MFS"/>
</dbReference>
<feature type="transmembrane region" description="Helical" evidence="5">
    <location>
        <begin position="12"/>
        <end position="36"/>
    </location>
</feature>
<dbReference type="SUPFAM" id="SSF103473">
    <property type="entry name" value="MFS general substrate transporter"/>
    <property type="match status" value="1"/>
</dbReference>
<evidence type="ECO:0000256" key="1">
    <source>
        <dbReference type="ARBA" id="ARBA00004651"/>
    </source>
</evidence>
<evidence type="ECO:0000256" key="2">
    <source>
        <dbReference type="ARBA" id="ARBA00022692"/>
    </source>
</evidence>
<comment type="subcellular location">
    <subcellularLocation>
        <location evidence="1">Cell membrane</location>
        <topology evidence="1">Multi-pass membrane protein</topology>
    </subcellularLocation>
</comment>
<evidence type="ECO:0000313" key="8">
    <source>
        <dbReference type="EMBL" id="ORV43438.1"/>
    </source>
</evidence>
<feature type="transmembrane region" description="Helical" evidence="5">
    <location>
        <begin position="308"/>
        <end position="338"/>
    </location>
</feature>
<dbReference type="EMBL" id="AP022605">
    <property type="protein sequence ID" value="BBZ07135.1"/>
    <property type="molecule type" value="Genomic_DNA"/>
</dbReference>
<dbReference type="GO" id="GO:0022857">
    <property type="term" value="F:transmembrane transporter activity"/>
    <property type="evidence" value="ECO:0007669"/>
    <property type="project" value="InterPro"/>
</dbReference>
<reference evidence="7 10" key="2">
    <citation type="journal article" date="2019" name="Emerg. Microbes Infect.">
        <title>Comprehensive subspecies identification of 175 nontuberculous mycobacteria species based on 7547 genomic profiles.</title>
        <authorList>
            <person name="Matsumoto Y."/>
            <person name="Kinjo T."/>
            <person name="Motooka D."/>
            <person name="Nabeya D."/>
            <person name="Jung N."/>
            <person name="Uechi K."/>
            <person name="Horii T."/>
            <person name="Iida T."/>
            <person name="Fujita J."/>
            <person name="Nakamura S."/>
        </authorList>
    </citation>
    <scope>NUCLEOTIDE SEQUENCE [LARGE SCALE GENOMIC DNA]</scope>
    <source>
        <strain evidence="7 10">JCM 12405</strain>
    </source>
</reference>
<reference evidence="7" key="3">
    <citation type="submission" date="2020-02" db="EMBL/GenBank/DDBJ databases">
        <authorList>
            <person name="Matsumoto Y."/>
            <person name="Motooka D."/>
            <person name="Nakamura S."/>
        </authorList>
    </citation>
    <scope>NUCLEOTIDE SEQUENCE</scope>
    <source>
        <strain evidence="7">JCM 12405</strain>
    </source>
</reference>
<dbReference type="Pfam" id="PF07690">
    <property type="entry name" value="MFS_1"/>
    <property type="match status" value="1"/>
</dbReference>
<reference evidence="8 9" key="1">
    <citation type="submission" date="2016-01" db="EMBL/GenBank/DDBJ databases">
        <title>The new phylogeny of the genus Mycobacterium.</title>
        <authorList>
            <person name="Tarcisio F."/>
            <person name="Conor M."/>
            <person name="Antonella G."/>
            <person name="Elisabetta G."/>
            <person name="Giulia F.S."/>
            <person name="Sara T."/>
            <person name="Anna F."/>
            <person name="Clotilde B."/>
            <person name="Roberto B."/>
            <person name="Veronica D.S."/>
            <person name="Fabio R."/>
            <person name="Monica P."/>
            <person name="Olivier J."/>
            <person name="Enrico T."/>
            <person name="Nicola S."/>
        </authorList>
    </citation>
    <scope>NUCLEOTIDE SEQUENCE [LARGE SCALE GENOMIC DNA]</scope>
    <source>
        <strain evidence="8 9">DSM 44339</strain>
    </source>
</reference>
<feature type="transmembrane region" description="Helical" evidence="5">
    <location>
        <begin position="79"/>
        <end position="98"/>
    </location>
</feature>
<evidence type="ECO:0000256" key="4">
    <source>
        <dbReference type="ARBA" id="ARBA00023136"/>
    </source>
</evidence>
<keyword evidence="3 5" id="KW-1133">Transmembrane helix</keyword>
<feature type="transmembrane region" description="Helical" evidence="5">
    <location>
        <begin position="245"/>
        <end position="263"/>
    </location>
</feature>
<dbReference type="PROSITE" id="PS50850">
    <property type="entry name" value="MFS"/>
    <property type="match status" value="1"/>
</dbReference>
<evidence type="ECO:0000256" key="3">
    <source>
        <dbReference type="ARBA" id="ARBA00022989"/>
    </source>
</evidence>
<dbReference type="GO" id="GO:0005886">
    <property type="term" value="C:plasma membrane"/>
    <property type="evidence" value="ECO:0007669"/>
    <property type="project" value="UniProtKB-SubCell"/>
</dbReference>
<gene>
    <name evidence="8" type="ORF">AWC01_05835</name>
    <name evidence="7" type="ORF">MDOR_13040</name>
</gene>
<dbReference type="EMBL" id="LQOS01000018">
    <property type="protein sequence ID" value="ORV43438.1"/>
    <property type="molecule type" value="Genomic_DNA"/>
</dbReference>
<dbReference type="InterPro" id="IPR020846">
    <property type="entry name" value="MFS_dom"/>
</dbReference>